<proteinExistence type="predicted"/>
<reference evidence="1 2" key="1">
    <citation type="submission" date="2015-07" db="EMBL/GenBank/DDBJ databases">
        <authorList>
            <consortium name="Pathogen Informatics"/>
        </authorList>
    </citation>
    <scope>NUCLEOTIDE SEQUENCE [LARGE SCALE GENOMIC DNA]</scope>
    <source>
        <strain evidence="1 2">A316</strain>
    </source>
</reference>
<dbReference type="Proteomes" id="UP000041770">
    <property type="component" value="Unassembled WGS sequence"/>
</dbReference>
<name>A0A655YI64_VIBCL</name>
<protein>
    <submittedName>
        <fullName evidence="1">Uncharacterized protein</fullName>
    </submittedName>
</protein>
<sequence length="33" mass="3438">MGITASGDVGIERFRNTSNLIATINAAHSAMAF</sequence>
<evidence type="ECO:0000313" key="1">
    <source>
        <dbReference type="EMBL" id="CSC39126.1"/>
    </source>
</evidence>
<accession>A0A655YI64</accession>
<gene>
    <name evidence="1" type="ORF">ERS013200_01300</name>
</gene>
<evidence type="ECO:0000313" key="2">
    <source>
        <dbReference type="Proteomes" id="UP000041770"/>
    </source>
</evidence>
<dbReference type="EMBL" id="CWQY01000006">
    <property type="protein sequence ID" value="CSC39126.1"/>
    <property type="molecule type" value="Genomic_DNA"/>
</dbReference>
<dbReference type="AlphaFoldDB" id="A0A655YI64"/>
<organism evidence="1 2">
    <name type="scientific">Vibrio cholerae</name>
    <dbReference type="NCBI Taxonomy" id="666"/>
    <lineage>
        <taxon>Bacteria</taxon>
        <taxon>Pseudomonadati</taxon>
        <taxon>Pseudomonadota</taxon>
        <taxon>Gammaproteobacteria</taxon>
        <taxon>Vibrionales</taxon>
        <taxon>Vibrionaceae</taxon>
        <taxon>Vibrio</taxon>
    </lineage>
</organism>